<gene>
    <name evidence="8" type="ORF">GFH32_13060</name>
</gene>
<proteinExistence type="predicted"/>
<dbReference type="GO" id="GO:0046872">
    <property type="term" value="F:metal ion binding"/>
    <property type="evidence" value="ECO:0007669"/>
    <property type="project" value="UniProtKB-KW"/>
</dbReference>
<organism evidence="8 9">
    <name type="scientific">Sphingobacterium zhuxiongii</name>
    <dbReference type="NCBI Taxonomy" id="2662364"/>
    <lineage>
        <taxon>Bacteria</taxon>
        <taxon>Pseudomonadati</taxon>
        <taxon>Bacteroidota</taxon>
        <taxon>Sphingobacteriia</taxon>
        <taxon>Sphingobacteriales</taxon>
        <taxon>Sphingobacteriaceae</taxon>
        <taxon>Sphingobacterium</taxon>
    </lineage>
</organism>
<dbReference type="GO" id="GO:0020037">
    <property type="term" value="F:heme binding"/>
    <property type="evidence" value="ECO:0007669"/>
    <property type="project" value="InterPro"/>
</dbReference>
<dbReference type="EMBL" id="CP045652">
    <property type="protein sequence ID" value="QGA28261.1"/>
    <property type="molecule type" value="Genomic_DNA"/>
</dbReference>
<dbReference type="InterPro" id="IPR038414">
    <property type="entry name" value="CcoP_N_sf"/>
</dbReference>
<dbReference type="AlphaFoldDB" id="A0A5Q0QGP4"/>
<keyword evidence="1 4" id="KW-0349">Heme</keyword>
<feature type="transmembrane region" description="Helical" evidence="6">
    <location>
        <begin position="28"/>
        <end position="47"/>
    </location>
</feature>
<dbReference type="InterPro" id="IPR009056">
    <property type="entry name" value="Cyt_c-like_dom"/>
</dbReference>
<dbReference type="SUPFAM" id="SSF46626">
    <property type="entry name" value="Cytochrome c"/>
    <property type="match status" value="1"/>
</dbReference>
<protein>
    <submittedName>
        <fullName evidence="8">C-type cytochrome</fullName>
    </submittedName>
</protein>
<dbReference type="PANTHER" id="PTHR33751:SF1">
    <property type="entry name" value="CBB3-TYPE CYTOCHROME C OXIDASE SUBUNIT FIXP"/>
    <property type="match status" value="1"/>
</dbReference>
<sequence length="303" mass="33204">MILQDTVATEVAAAVPQTLGTGNLYNDIFYIMVFLVLIAVLFSAVTINRALRTMLKVTMPDLVQEESRLKAERKSAKQVAWQKKWNNFLGLKPIEQEDSLKIEDHEYDGIAELNNPIPIWFNALFYSTVVFAVGYLLIYHVFGIGLNQDQEYDKEMAKAEIEKAEFLSKSANAYDENTVEIDATGTLAANGKAIFTANCQACHGQAGEGTIGPNLTDRFWLHGGEIKDIFKTVKYGVPDKGMVPWEQTLTPAQIAEVSNYIVTLRDTKPANPKAAEGVEVAGYQADGGSSEPAAQDSAATATN</sequence>
<keyword evidence="6" id="KW-1133">Transmembrane helix</keyword>
<keyword evidence="9" id="KW-1185">Reference proteome</keyword>
<evidence type="ECO:0000256" key="6">
    <source>
        <dbReference type="SAM" id="Phobius"/>
    </source>
</evidence>
<evidence type="ECO:0000256" key="5">
    <source>
        <dbReference type="SAM" id="MobiDB-lite"/>
    </source>
</evidence>
<keyword evidence="3 4" id="KW-0408">Iron</keyword>
<feature type="region of interest" description="Disordered" evidence="5">
    <location>
        <begin position="271"/>
        <end position="303"/>
    </location>
</feature>
<evidence type="ECO:0000259" key="7">
    <source>
        <dbReference type="PROSITE" id="PS51007"/>
    </source>
</evidence>
<dbReference type="Gene3D" id="6.10.280.130">
    <property type="match status" value="1"/>
</dbReference>
<dbReference type="InterPro" id="IPR032858">
    <property type="entry name" value="CcoP_N"/>
</dbReference>
<evidence type="ECO:0000256" key="2">
    <source>
        <dbReference type="ARBA" id="ARBA00022723"/>
    </source>
</evidence>
<evidence type="ECO:0000256" key="1">
    <source>
        <dbReference type="ARBA" id="ARBA00022617"/>
    </source>
</evidence>
<dbReference type="PANTHER" id="PTHR33751">
    <property type="entry name" value="CBB3-TYPE CYTOCHROME C OXIDASE SUBUNIT FIXP"/>
    <property type="match status" value="1"/>
</dbReference>
<dbReference type="InterPro" id="IPR036909">
    <property type="entry name" value="Cyt_c-like_dom_sf"/>
</dbReference>
<evidence type="ECO:0000313" key="8">
    <source>
        <dbReference type="EMBL" id="QGA28261.1"/>
    </source>
</evidence>
<name>A0A5Q0QGP4_9SPHI</name>
<feature type="domain" description="Cytochrome c" evidence="7">
    <location>
        <begin position="186"/>
        <end position="265"/>
    </location>
</feature>
<dbReference type="Pfam" id="PF13442">
    <property type="entry name" value="Cytochrome_CBB3"/>
    <property type="match status" value="1"/>
</dbReference>
<dbReference type="Pfam" id="PF14715">
    <property type="entry name" value="FixP_N"/>
    <property type="match status" value="1"/>
</dbReference>
<dbReference type="Gene3D" id="1.10.760.10">
    <property type="entry name" value="Cytochrome c-like domain"/>
    <property type="match status" value="1"/>
</dbReference>
<dbReference type="GO" id="GO:0009055">
    <property type="term" value="F:electron transfer activity"/>
    <property type="evidence" value="ECO:0007669"/>
    <property type="project" value="InterPro"/>
</dbReference>
<dbReference type="InterPro" id="IPR050597">
    <property type="entry name" value="Cytochrome_c_Oxidase_Subunit"/>
</dbReference>
<keyword evidence="6" id="KW-0812">Transmembrane</keyword>
<accession>A0A5Q0QGP4</accession>
<evidence type="ECO:0000313" key="9">
    <source>
        <dbReference type="Proteomes" id="UP000326921"/>
    </source>
</evidence>
<evidence type="ECO:0000256" key="3">
    <source>
        <dbReference type="ARBA" id="ARBA00023004"/>
    </source>
</evidence>
<evidence type="ECO:0000256" key="4">
    <source>
        <dbReference type="PROSITE-ProRule" id="PRU00433"/>
    </source>
</evidence>
<keyword evidence="2 4" id="KW-0479">Metal-binding</keyword>
<reference evidence="8 9" key="1">
    <citation type="submission" date="2019-10" db="EMBL/GenBank/DDBJ databases">
        <authorList>
            <person name="Dong K."/>
        </authorList>
    </citation>
    <scope>NUCLEOTIDE SEQUENCE [LARGE SCALE GENOMIC DNA]</scope>
    <source>
        <strain evidence="9">dk4302</strain>
    </source>
</reference>
<dbReference type="KEGG" id="sphe:GFH32_13060"/>
<feature type="transmembrane region" description="Helical" evidence="6">
    <location>
        <begin position="123"/>
        <end position="142"/>
    </location>
</feature>
<keyword evidence="6" id="KW-0472">Membrane</keyword>
<dbReference type="Proteomes" id="UP000326921">
    <property type="component" value="Chromosome"/>
</dbReference>
<dbReference type="PROSITE" id="PS51007">
    <property type="entry name" value="CYTC"/>
    <property type="match status" value="1"/>
</dbReference>